<reference evidence="1 2" key="1">
    <citation type="journal article" date="2024" name="G3 (Bethesda)">
        <title>Genome assembly of Hibiscus sabdariffa L. provides insights into metabolisms of medicinal natural products.</title>
        <authorList>
            <person name="Kim T."/>
        </authorList>
    </citation>
    <scope>NUCLEOTIDE SEQUENCE [LARGE SCALE GENOMIC DNA]</scope>
    <source>
        <strain evidence="1">TK-2024</strain>
        <tissue evidence="1">Old leaves</tissue>
    </source>
</reference>
<name>A0ABR2EKJ2_9ROSI</name>
<accession>A0ABR2EKJ2</accession>
<proteinExistence type="predicted"/>
<sequence>MLKMLIRIHELQVETLCSTMNVDRDSRASSRNSWLHQEMLKMLGFTSLKSKLLAPPGNVEDVGKDS</sequence>
<organism evidence="1 2">
    <name type="scientific">Hibiscus sabdariffa</name>
    <name type="common">roselle</name>
    <dbReference type="NCBI Taxonomy" id="183260"/>
    <lineage>
        <taxon>Eukaryota</taxon>
        <taxon>Viridiplantae</taxon>
        <taxon>Streptophyta</taxon>
        <taxon>Embryophyta</taxon>
        <taxon>Tracheophyta</taxon>
        <taxon>Spermatophyta</taxon>
        <taxon>Magnoliopsida</taxon>
        <taxon>eudicotyledons</taxon>
        <taxon>Gunneridae</taxon>
        <taxon>Pentapetalae</taxon>
        <taxon>rosids</taxon>
        <taxon>malvids</taxon>
        <taxon>Malvales</taxon>
        <taxon>Malvaceae</taxon>
        <taxon>Malvoideae</taxon>
        <taxon>Hibiscus</taxon>
    </lineage>
</organism>
<protein>
    <submittedName>
        <fullName evidence="1">Uncharacterized protein</fullName>
    </submittedName>
</protein>
<dbReference type="Proteomes" id="UP001472677">
    <property type="component" value="Unassembled WGS sequence"/>
</dbReference>
<comment type="caution">
    <text evidence="1">The sequence shown here is derived from an EMBL/GenBank/DDBJ whole genome shotgun (WGS) entry which is preliminary data.</text>
</comment>
<evidence type="ECO:0000313" key="2">
    <source>
        <dbReference type="Proteomes" id="UP001472677"/>
    </source>
</evidence>
<dbReference type="EMBL" id="JBBPBM010000012">
    <property type="protein sequence ID" value="KAK8562514.1"/>
    <property type="molecule type" value="Genomic_DNA"/>
</dbReference>
<gene>
    <name evidence="1" type="ORF">V6N12_010591</name>
</gene>
<evidence type="ECO:0000313" key="1">
    <source>
        <dbReference type="EMBL" id="KAK8562514.1"/>
    </source>
</evidence>
<keyword evidence="2" id="KW-1185">Reference proteome</keyword>